<sequence length="149" mass="16298">MSHLKSRFNKFVRDRSIKAHGRGHRRLSEPAAQRRQRAGAARPRAAAPGPGSRAPGETAAAAGDEPEPDPRMMGLARRRRRAQAARAKKLRARATVIAAKGRKNKQGVIPAAVMGMLYDFVEECDLERARDAGLFPRAALPARTSTRRA</sequence>
<feature type="compositionally biased region" description="Low complexity" evidence="1">
    <location>
        <begin position="30"/>
        <end position="63"/>
    </location>
</feature>
<protein>
    <submittedName>
        <fullName evidence="2">Uncharacterized protein</fullName>
    </submittedName>
</protein>
<dbReference type="Proteomes" id="UP001363151">
    <property type="component" value="Unassembled WGS sequence"/>
</dbReference>
<dbReference type="EMBL" id="JBBJCI010000078">
    <property type="protein sequence ID" value="KAK7249468.1"/>
    <property type="molecule type" value="Genomic_DNA"/>
</dbReference>
<proteinExistence type="predicted"/>
<reference evidence="2 3" key="1">
    <citation type="submission" date="2024-03" db="EMBL/GenBank/DDBJ databases">
        <title>Aureococcus anophagefferens CCMP1851 and Kratosvirus quantuckense: Draft genome of a second virus-susceptible host strain in the model system.</title>
        <authorList>
            <person name="Chase E."/>
            <person name="Truchon A.R."/>
            <person name="Schepens W."/>
            <person name="Wilhelm S.W."/>
        </authorList>
    </citation>
    <scope>NUCLEOTIDE SEQUENCE [LARGE SCALE GENOMIC DNA]</scope>
    <source>
        <strain evidence="2 3">CCMP1851</strain>
    </source>
</reference>
<feature type="compositionally biased region" description="Basic residues" evidence="1">
    <location>
        <begin position="1"/>
        <end position="10"/>
    </location>
</feature>
<keyword evidence="3" id="KW-1185">Reference proteome</keyword>
<feature type="region of interest" description="Disordered" evidence="1">
    <location>
        <begin position="1"/>
        <end position="72"/>
    </location>
</feature>
<evidence type="ECO:0000313" key="2">
    <source>
        <dbReference type="EMBL" id="KAK7249468.1"/>
    </source>
</evidence>
<name>A0ABR1G8J0_AURAN</name>
<accession>A0ABR1G8J0</accession>
<organism evidence="2 3">
    <name type="scientific">Aureococcus anophagefferens</name>
    <name type="common">Harmful bloom alga</name>
    <dbReference type="NCBI Taxonomy" id="44056"/>
    <lineage>
        <taxon>Eukaryota</taxon>
        <taxon>Sar</taxon>
        <taxon>Stramenopiles</taxon>
        <taxon>Ochrophyta</taxon>
        <taxon>Pelagophyceae</taxon>
        <taxon>Pelagomonadales</taxon>
        <taxon>Pelagomonadaceae</taxon>
        <taxon>Aureococcus</taxon>
    </lineage>
</organism>
<evidence type="ECO:0000313" key="3">
    <source>
        <dbReference type="Proteomes" id="UP001363151"/>
    </source>
</evidence>
<comment type="caution">
    <text evidence="2">The sequence shown here is derived from an EMBL/GenBank/DDBJ whole genome shotgun (WGS) entry which is preliminary data.</text>
</comment>
<gene>
    <name evidence="2" type="ORF">SO694_00049154</name>
</gene>
<evidence type="ECO:0000256" key="1">
    <source>
        <dbReference type="SAM" id="MobiDB-lite"/>
    </source>
</evidence>